<dbReference type="AlphaFoldDB" id="A0AB34GB12"/>
<sequence>MKLPLLVFIVYLLWLKDCYCAPTWKDTTAIHGDLKGFSKAGEIDIDEEVKKALTGMKQMKILMERREEEHSKLMRTLKKCKEEKQVQSLKIIPEALKLMDEVQEHLEEEERLCQVSLTGSWDECKSCLESNCMRFYTTCQNSWSSVKNKVREK</sequence>
<keyword evidence="5" id="KW-1015">Disulfide bond</keyword>
<dbReference type="EMBL" id="JAIQCJ010002358">
    <property type="protein sequence ID" value="KAJ8776593.1"/>
    <property type="molecule type" value="Genomic_DNA"/>
</dbReference>
<protein>
    <recommendedName>
        <fullName evidence="7">Clusterin-like protein 1</fullName>
    </recommendedName>
</protein>
<evidence type="ECO:0000256" key="7">
    <source>
        <dbReference type="ARBA" id="ARBA00039843"/>
    </source>
</evidence>
<keyword evidence="9" id="KW-0732">Signal</keyword>
<dbReference type="GO" id="GO:0005615">
    <property type="term" value="C:extracellular space"/>
    <property type="evidence" value="ECO:0007669"/>
    <property type="project" value="TreeGrafter"/>
</dbReference>
<evidence type="ECO:0000256" key="9">
    <source>
        <dbReference type="SAM" id="SignalP"/>
    </source>
</evidence>
<keyword evidence="4 8" id="KW-0175">Coiled coil</keyword>
<feature type="coiled-coil region" evidence="8">
    <location>
        <begin position="63"/>
        <end position="112"/>
    </location>
</feature>
<evidence type="ECO:0000256" key="3">
    <source>
        <dbReference type="ARBA" id="ARBA00022525"/>
    </source>
</evidence>
<dbReference type="PANTHER" id="PTHR10970:SF2">
    <property type="entry name" value="CLUSTERIN-LIKE PROTEIN 1"/>
    <property type="match status" value="1"/>
</dbReference>
<comment type="caution">
    <text evidence="11">The sequence shown here is derived from an EMBL/GenBank/DDBJ whole genome shotgun (WGS) entry which is preliminary data.</text>
</comment>
<keyword evidence="3" id="KW-0964">Secreted</keyword>
<evidence type="ECO:0000256" key="8">
    <source>
        <dbReference type="SAM" id="Coils"/>
    </source>
</evidence>
<evidence type="ECO:0000256" key="4">
    <source>
        <dbReference type="ARBA" id="ARBA00023054"/>
    </source>
</evidence>
<dbReference type="Proteomes" id="UP001159641">
    <property type="component" value="Unassembled WGS sequence"/>
</dbReference>
<evidence type="ECO:0000256" key="6">
    <source>
        <dbReference type="ARBA" id="ARBA00023180"/>
    </source>
</evidence>
<dbReference type="GO" id="GO:0051787">
    <property type="term" value="F:misfolded protein binding"/>
    <property type="evidence" value="ECO:0007669"/>
    <property type="project" value="TreeGrafter"/>
</dbReference>
<evidence type="ECO:0000256" key="1">
    <source>
        <dbReference type="ARBA" id="ARBA00004613"/>
    </source>
</evidence>
<keyword evidence="12" id="KW-1185">Reference proteome</keyword>
<dbReference type="InterPro" id="IPR000753">
    <property type="entry name" value="Clusterin-like"/>
</dbReference>
<dbReference type="SMART" id="SM00030">
    <property type="entry name" value="CLb"/>
    <property type="match status" value="1"/>
</dbReference>
<proteinExistence type="inferred from homology"/>
<evidence type="ECO:0000256" key="2">
    <source>
        <dbReference type="ARBA" id="ARBA00010069"/>
    </source>
</evidence>
<feature type="chain" id="PRO_5044349036" description="Clusterin-like protein 1" evidence="9">
    <location>
        <begin position="21"/>
        <end position="153"/>
    </location>
</feature>
<comment type="similarity">
    <text evidence="2">Belongs to the clusterin family.</text>
</comment>
<feature type="domain" description="Clusterin N-terminal" evidence="10">
    <location>
        <begin position="26"/>
        <end position="153"/>
    </location>
</feature>
<gene>
    <name evidence="11" type="ORF">J1605_015182</name>
</gene>
<evidence type="ECO:0000313" key="12">
    <source>
        <dbReference type="Proteomes" id="UP001159641"/>
    </source>
</evidence>
<comment type="subcellular location">
    <subcellularLocation>
        <location evidence="1">Secreted</location>
    </subcellularLocation>
</comment>
<keyword evidence="6" id="KW-0325">Glycoprotein</keyword>
<evidence type="ECO:0000313" key="11">
    <source>
        <dbReference type="EMBL" id="KAJ8776593.1"/>
    </source>
</evidence>
<feature type="signal peptide" evidence="9">
    <location>
        <begin position="1"/>
        <end position="20"/>
    </location>
</feature>
<organism evidence="11 12">
    <name type="scientific">Eschrichtius robustus</name>
    <name type="common">California gray whale</name>
    <name type="synonym">Eschrichtius gibbosus</name>
    <dbReference type="NCBI Taxonomy" id="9764"/>
    <lineage>
        <taxon>Eukaryota</taxon>
        <taxon>Metazoa</taxon>
        <taxon>Chordata</taxon>
        <taxon>Craniata</taxon>
        <taxon>Vertebrata</taxon>
        <taxon>Euteleostomi</taxon>
        <taxon>Mammalia</taxon>
        <taxon>Eutheria</taxon>
        <taxon>Laurasiatheria</taxon>
        <taxon>Artiodactyla</taxon>
        <taxon>Whippomorpha</taxon>
        <taxon>Cetacea</taxon>
        <taxon>Mysticeti</taxon>
        <taxon>Eschrichtiidae</taxon>
        <taxon>Eschrichtius</taxon>
    </lineage>
</organism>
<dbReference type="PANTHER" id="PTHR10970">
    <property type="entry name" value="CLUSTERIN"/>
    <property type="match status" value="1"/>
</dbReference>
<reference evidence="11 12" key="1">
    <citation type="submission" date="2022-11" db="EMBL/GenBank/DDBJ databases">
        <title>Whole genome sequence of Eschrichtius robustus ER-17-0199.</title>
        <authorList>
            <person name="Bruniche-Olsen A."/>
            <person name="Black A.N."/>
            <person name="Fields C.J."/>
            <person name="Walden K."/>
            <person name="Dewoody J.A."/>
        </authorList>
    </citation>
    <scope>NUCLEOTIDE SEQUENCE [LARGE SCALE GENOMIC DNA]</scope>
    <source>
        <strain evidence="11">ER-17-0199</strain>
        <tissue evidence="11">Blubber</tissue>
    </source>
</reference>
<evidence type="ECO:0000256" key="5">
    <source>
        <dbReference type="ARBA" id="ARBA00023157"/>
    </source>
</evidence>
<evidence type="ECO:0000259" key="10">
    <source>
        <dbReference type="SMART" id="SM00030"/>
    </source>
</evidence>
<dbReference type="GO" id="GO:0005634">
    <property type="term" value="C:nucleus"/>
    <property type="evidence" value="ECO:0007669"/>
    <property type="project" value="TreeGrafter"/>
</dbReference>
<dbReference type="InterPro" id="IPR016014">
    <property type="entry name" value="Clusterin_N"/>
</dbReference>
<dbReference type="Pfam" id="PF01093">
    <property type="entry name" value="Clusterin"/>
    <property type="match status" value="1"/>
</dbReference>
<name>A0AB34GB12_ESCRO</name>
<accession>A0AB34GB12</accession>